<evidence type="ECO:0000313" key="3">
    <source>
        <dbReference type="Proteomes" id="UP000886743"/>
    </source>
</evidence>
<proteinExistence type="predicted"/>
<name>A0A9D1NGM6_9FIRM</name>
<reference evidence="2" key="1">
    <citation type="submission" date="2020-10" db="EMBL/GenBank/DDBJ databases">
        <authorList>
            <person name="Gilroy R."/>
        </authorList>
    </citation>
    <scope>NUCLEOTIDE SEQUENCE</scope>
    <source>
        <strain evidence="2">4920</strain>
    </source>
</reference>
<feature type="domain" description="GH29D-like beta-sandwich" evidence="1">
    <location>
        <begin position="286"/>
        <end position="345"/>
    </location>
</feature>
<dbReference type="Pfam" id="PF13290">
    <property type="entry name" value="CHB_HEX_C_1"/>
    <property type="match status" value="1"/>
</dbReference>
<accession>A0A9D1NGM6</accession>
<organism evidence="2 3">
    <name type="scientific">Candidatus Aphodoplasma excrementigallinarum</name>
    <dbReference type="NCBI Taxonomy" id="2840673"/>
    <lineage>
        <taxon>Bacteria</taxon>
        <taxon>Bacillati</taxon>
        <taxon>Bacillota</taxon>
        <taxon>Clostridia</taxon>
        <taxon>Eubacteriales</taxon>
        <taxon>Candidatus Aphodoplasma</taxon>
    </lineage>
</organism>
<comment type="caution">
    <text evidence="2">The sequence shown here is derived from an EMBL/GenBank/DDBJ whole genome shotgun (WGS) entry which is preliminary data.</text>
</comment>
<evidence type="ECO:0000313" key="2">
    <source>
        <dbReference type="EMBL" id="HIV02284.1"/>
    </source>
</evidence>
<dbReference type="EMBL" id="DVOF01000056">
    <property type="protein sequence ID" value="HIV02284.1"/>
    <property type="molecule type" value="Genomic_DNA"/>
</dbReference>
<dbReference type="AlphaFoldDB" id="A0A9D1NGM6"/>
<dbReference type="InterPro" id="IPR059177">
    <property type="entry name" value="GH29D-like_dom"/>
</dbReference>
<reference evidence="2" key="2">
    <citation type="journal article" date="2021" name="PeerJ">
        <title>Extensive microbial diversity within the chicken gut microbiome revealed by metagenomics and culture.</title>
        <authorList>
            <person name="Gilroy R."/>
            <person name="Ravi A."/>
            <person name="Getino M."/>
            <person name="Pursley I."/>
            <person name="Horton D.L."/>
            <person name="Alikhan N.F."/>
            <person name="Baker D."/>
            <person name="Gharbi K."/>
            <person name="Hall N."/>
            <person name="Watson M."/>
            <person name="Adriaenssens E.M."/>
            <person name="Foster-Nyarko E."/>
            <person name="Jarju S."/>
            <person name="Secka A."/>
            <person name="Antonio M."/>
            <person name="Oren A."/>
            <person name="Chaudhuri R.R."/>
            <person name="La Ragione R."/>
            <person name="Hildebrand F."/>
            <person name="Pallen M.J."/>
        </authorList>
    </citation>
    <scope>NUCLEOTIDE SEQUENCE</scope>
    <source>
        <strain evidence="2">4920</strain>
    </source>
</reference>
<gene>
    <name evidence="2" type="ORF">IAC74_01820</name>
</gene>
<protein>
    <submittedName>
        <fullName evidence="2">Chitobiase/beta-hexosaminidase C-terminal domain-containing protein</fullName>
    </submittedName>
</protein>
<sequence length="347" mass="37472">MAINLAAKYSDKIAGMYTVGSLVADKTSKEWDFSGVKTVKIYTPQTVEPVDYTRDGVNRFGTPVEMADTVQELTMTQDKSYSIIIDKGNNNEQMLVKNAGKMLKLQTNEKVVPMVDKYALSRYCALAGTVAGVTKPTKTTIIADIGEACKVLDDACVPQGNRYLYVTGEMYSLIRQSTEFLGLESLGTQALAKGIVGDVFGAKIVKVPASYLPEGVYFLLAHKDAVILPYKIRDAKVHQDPPGISGALLEGRNNYDAFVIGARCMGVYAAVAQDKVVATPSVSMSSNTATVTCTTDDAEIFYTIDGTDPRYSENTEKYASAVTVPEGQKIRAYAVKDGMFTSAVAEG</sequence>
<dbReference type="Proteomes" id="UP000886743">
    <property type="component" value="Unassembled WGS sequence"/>
</dbReference>
<evidence type="ECO:0000259" key="1">
    <source>
        <dbReference type="Pfam" id="PF13290"/>
    </source>
</evidence>